<protein>
    <submittedName>
        <fullName evidence="2">FixH family protein</fullName>
    </submittedName>
</protein>
<evidence type="ECO:0000256" key="1">
    <source>
        <dbReference type="SAM" id="Phobius"/>
    </source>
</evidence>
<evidence type="ECO:0000313" key="2">
    <source>
        <dbReference type="EMBL" id="MEX1669351.1"/>
    </source>
</evidence>
<keyword evidence="3" id="KW-1185">Reference proteome</keyword>
<keyword evidence="1" id="KW-1133">Transmembrane helix</keyword>
<dbReference type="RefSeq" id="WP_368381620.1">
    <property type="nucleotide sequence ID" value="NZ_JBFRYA010000008.1"/>
</dbReference>
<dbReference type="Proteomes" id="UP001557485">
    <property type="component" value="Unassembled WGS sequence"/>
</dbReference>
<dbReference type="EMBL" id="JBFRYA010000008">
    <property type="protein sequence ID" value="MEX1669351.1"/>
    <property type="molecule type" value="Genomic_DNA"/>
</dbReference>
<organism evidence="2 3">
    <name type="scientific">Zhongshania guokunii</name>
    <dbReference type="NCBI Taxonomy" id="641783"/>
    <lineage>
        <taxon>Bacteria</taxon>
        <taxon>Pseudomonadati</taxon>
        <taxon>Pseudomonadota</taxon>
        <taxon>Gammaproteobacteria</taxon>
        <taxon>Cellvibrionales</taxon>
        <taxon>Spongiibacteraceae</taxon>
        <taxon>Zhongshania</taxon>
    </lineage>
</organism>
<dbReference type="Pfam" id="PF05751">
    <property type="entry name" value="FixH"/>
    <property type="match status" value="1"/>
</dbReference>
<keyword evidence="1" id="KW-0472">Membrane</keyword>
<accession>A0ABV3U648</accession>
<feature type="transmembrane region" description="Helical" evidence="1">
    <location>
        <begin position="21"/>
        <end position="46"/>
    </location>
</feature>
<proteinExistence type="predicted"/>
<keyword evidence="1" id="KW-0812">Transmembrane</keyword>
<gene>
    <name evidence="2" type="ORF">AB4876_10545</name>
</gene>
<comment type="caution">
    <text evidence="2">The sequence shown here is derived from an EMBL/GenBank/DDBJ whole genome shotgun (WGS) entry which is preliminary data.</text>
</comment>
<evidence type="ECO:0000313" key="3">
    <source>
        <dbReference type="Proteomes" id="UP001557485"/>
    </source>
</evidence>
<sequence length="185" mass="20970">MTANVSMQIKHGASEKWYRQFWPWFLIVLPGTVVIASIITLVIAIIHSDNLVRDDYYKDGLAINRYLEQDAFASQMQLSAGGQLAGDSIKITLNGTALSKYSHLLLQWQHPTSEELDFQTVLINDGENHYSAQLTQSVTGRWYLTLASFNNNEASDWRLKTEFDTDHTQQFVMDDQANNQGAQTP</sequence>
<reference evidence="2 3" key="1">
    <citation type="journal article" date="2011" name="Int. J. Syst. Evol. Microbiol.">
        <title>Zhongshania antarctica gen. nov., sp. nov. and Zhongshania guokunii sp. nov., gammaproteobacteria respectively isolated from coastal attached (fast) ice and surface seawater of the Antarctic.</title>
        <authorList>
            <person name="Li H.J."/>
            <person name="Zhang X.Y."/>
            <person name="Chen C.X."/>
            <person name="Zhang Y.J."/>
            <person name="Gao Z.M."/>
            <person name="Yu Y."/>
            <person name="Chen X.L."/>
            <person name="Chen B."/>
            <person name="Zhang Y.Z."/>
        </authorList>
    </citation>
    <scope>NUCLEOTIDE SEQUENCE [LARGE SCALE GENOMIC DNA]</scope>
    <source>
        <strain evidence="2 3">ZS6-22T</strain>
    </source>
</reference>
<dbReference type="InterPro" id="IPR008620">
    <property type="entry name" value="FixH"/>
</dbReference>
<name>A0ABV3U648_9GAMM</name>